<proteinExistence type="predicted"/>
<dbReference type="SMART" id="SM00895">
    <property type="entry name" value="FCD"/>
    <property type="match status" value="1"/>
</dbReference>
<evidence type="ECO:0000256" key="1">
    <source>
        <dbReference type="ARBA" id="ARBA00023015"/>
    </source>
</evidence>
<dbReference type="SMART" id="SM00345">
    <property type="entry name" value="HTH_GNTR"/>
    <property type="match status" value="1"/>
</dbReference>
<dbReference type="Gene3D" id="1.20.120.530">
    <property type="entry name" value="GntR ligand-binding domain-like"/>
    <property type="match status" value="1"/>
</dbReference>
<reference evidence="5" key="1">
    <citation type="journal article" date="2014" name="Int. J. Syst. Evol. Microbiol.">
        <title>Complete genome sequence of Corynebacterium casei LMG S-19264T (=DSM 44701T), isolated from a smear-ripened cheese.</title>
        <authorList>
            <consortium name="US DOE Joint Genome Institute (JGI-PGF)"/>
            <person name="Walter F."/>
            <person name="Albersmeier A."/>
            <person name="Kalinowski J."/>
            <person name="Ruckert C."/>
        </authorList>
    </citation>
    <scope>NUCLEOTIDE SEQUENCE</scope>
    <source>
        <strain evidence="5">CGMCC 1.15085</strain>
    </source>
</reference>
<keyword evidence="2" id="KW-0238">DNA-binding</keyword>
<protein>
    <submittedName>
        <fullName evidence="5">GntR family transcriptional regulator</fullName>
    </submittedName>
</protein>
<sequence>MVTDASEWTRQLRRADGYATGPYVLSELRRVIVAGQLRPGATLPVDEIGAFFEVSRIPVREALKTLIGEGLVRHQPRGGYTVTVLSGPELHELYLVRGALEAAAIEAATAAATADDDERAHEIHQQLTAAIDADDVHRYQNLSRAFHETLLAPCGMPRLLHMLGLVADLTEPSQAMSLLDATQRAELQTDHALMLDAFLRRDGVHLSAAARRHHGRLTAYIDEARNGQGDISVP</sequence>
<dbReference type="InterPro" id="IPR008920">
    <property type="entry name" value="TF_FadR/GntR_C"/>
</dbReference>
<dbReference type="GO" id="GO:0003700">
    <property type="term" value="F:DNA-binding transcription factor activity"/>
    <property type="evidence" value="ECO:0007669"/>
    <property type="project" value="InterPro"/>
</dbReference>
<dbReference type="Pfam" id="PF07729">
    <property type="entry name" value="FCD"/>
    <property type="match status" value="1"/>
</dbReference>
<reference evidence="5" key="2">
    <citation type="submission" date="2020-09" db="EMBL/GenBank/DDBJ databases">
        <authorList>
            <person name="Sun Q."/>
            <person name="Zhou Y."/>
        </authorList>
    </citation>
    <scope>NUCLEOTIDE SEQUENCE</scope>
    <source>
        <strain evidence="5">CGMCC 1.15085</strain>
    </source>
</reference>
<dbReference type="AlphaFoldDB" id="A0A916TDW1"/>
<dbReference type="InterPro" id="IPR011711">
    <property type="entry name" value="GntR_C"/>
</dbReference>
<dbReference type="InterPro" id="IPR036388">
    <property type="entry name" value="WH-like_DNA-bd_sf"/>
</dbReference>
<dbReference type="PANTHER" id="PTHR43537">
    <property type="entry name" value="TRANSCRIPTIONAL REGULATOR, GNTR FAMILY"/>
    <property type="match status" value="1"/>
</dbReference>
<keyword evidence="6" id="KW-1185">Reference proteome</keyword>
<feature type="domain" description="HTH gntR-type" evidence="4">
    <location>
        <begin position="18"/>
        <end position="85"/>
    </location>
</feature>
<dbReference type="EMBL" id="BMHI01000005">
    <property type="protein sequence ID" value="GGB41269.1"/>
    <property type="molecule type" value="Genomic_DNA"/>
</dbReference>
<dbReference type="PROSITE" id="PS50949">
    <property type="entry name" value="HTH_GNTR"/>
    <property type="match status" value="1"/>
</dbReference>
<comment type="caution">
    <text evidence="5">The sequence shown here is derived from an EMBL/GenBank/DDBJ whole genome shotgun (WGS) entry which is preliminary data.</text>
</comment>
<dbReference type="SUPFAM" id="SSF48008">
    <property type="entry name" value="GntR ligand-binding domain-like"/>
    <property type="match status" value="1"/>
</dbReference>
<dbReference type="InterPro" id="IPR036390">
    <property type="entry name" value="WH_DNA-bd_sf"/>
</dbReference>
<dbReference type="Proteomes" id="UP000636793">
    <property type="component" value="Unassembled WGS sequence"/>
</dbReference>
<dbReference type="PANTHER" id="PTHR43537:SF24">
    <property type="entry name" value="GLUCONATE OPERON TRANSCRIPTIONAL REPRESSOR"/>
    <property type="match status" value="1"/>
</dbReference>
<evidence type="ECO:0000256" key="2">
    <source>
        <dbReference type="ARBA" id="ARBA00023125"/>
    </source>
</evidence>
<evidence type="ECO:0000259" key="4">
    <source>
        <dbReference type="PROSITE" id="PS50949"/>
    </source>
</evidence>
<keyword evidence="1" id="KW-0805">Transcription regulation</keyword>
<dbReference type="GO" id="GO:0003677">
    <property type="term" value="F:DNA binding"/>
    <property type="evidence" value="ECO:0007669"/>
    <property type="project" value="UniProtKB-KW"/>
</dbReference>
<organism evidence="5 6">
    <name type="scientific">Flexivirga endophytica</name>
    <dbReference type="NCBI Taxonomy" id="1849103"/>
    <lineage>
        <taxon>Bacteria</taxon>
        <taxon>Bacillati</taxon>
        <taxon>Actinomycetota</taxon>
        <taxon>Actinomycetes</taxon>
        <taxon>Micrococcales</taxon>
        <taxon>Dermacoccaceae</taxon>
        <taxon>Flexivirga</taxon>
    </lineage>
</organism>
<evidence type="ECO:0000256" key="3">
    <source>
        <dbReference type="ARBA" id="ARBA00023163"/>
    </source>
</evidence>
<evidence type="ECO:0000313" key="6">
    <source>
        <dbReference type="Proteomes" id="UP000636793"/>
    </source>
</evidence>
<gene>
    <name evidence="5" type="ORF">GCM10011492_35230</name>
</gene>
<dbReference type="InterPro" id="IPR000524">
    <property type="entry name" value="Tscrpt_reg_HTH_GntR"/>
</dbReference>
<dbReference type="SUPFAM" id="SSF46785">
    <property type="entry name" value="Winged helix' DNA-binding domain"/>
    <property type="match status" value="1"/>
</dbReference>
<dbReference type="RefSeq" id="WP_188838325.1">
    <property type="nucleotide sequence ID" value="NZ_BMHI01000005.1"/>
</dbReference>
<dbReference type="Gene3D" id="1.10.10.10">
    <property type="entry name" value="Winged helix-like DNA-binding domain superfamily/Winged helix DNA-binding domain"/>
    <property type="match status" value="1"/>
</dbReference>
<evidence type="ECO:0000313" key="5">
    <source>
        <dbReference type="EMBL" id="GGB41269.1"/>
    </source>
</evidence>
<dbReference type="Pfam" id="PF00392">
    <property type="entry name" value="GntR"/>
    <property type="match status" value="1"/>
</dbReference>
<name>A0A916TDW1_9MICO</name>
<dbReference type="CDD" id="cd07377">
    <property type="entry name" value="WHTH_GntR"/>
    <property type="match status" value="1"/>
</dbReference>
<accession>A0A916TDW1</accession>
<keyword evidence="3" id="KW-0804">Transcription</keyword>